<gene>
    <name evidence="5" type="ORF">SAMN05661044_02883</name>
</gene>
<evidence type="ECO:0000259" key="4">
    <source>
        <dbReference type="PROSITE" id="PS01124"/>
    </source>
</evidence>
<evidence type="ECO:0000256" key="3">
    <source>
        <dbReference type="ARBA" id="ARBA00023163"/>
    </source>
</evidence>
<keyword evidence="2 5" id="KW-0238">DNA-binding</keyword>
<dbReference type="GO" id="GO:0003700">
    <property type="term" value="F:DNA-binding transcription factor activity"/>
    <property type="evidence" value="ECO:0007669"/>
    <property type="project" value="InterPro"/>
</dbReference>
<dbReference type="GO" id="GO:0043565">
    <property type="term" value="F:sequence-specific DNA binding"/>
    <property type="evidence" value="ECO:0007669"/>
    <property type="project" value="InterPro"/>
</dbReference>
<dbReference type="PRINTS" id="PR00032">
    <property type="entry name" value="HTHARAC"/>
</dbReference>
<dbReference type="PROSITE" id="PS01124">
    <property type="entry name" value="HTH_ARAC_FAMILY_2"/>
    <property type="match status" value="1"/>
</dbReference>
<dbReference type="OrthoDB" id="1156172at2"/>
<organism evidence="5 6">
    <name type="scientific">Olivibacter domesticus</name>
    <name type="common">Pseudosphingobacterium domesticum</name>
    <dbReference type="NCBI Taxonomy" id="407022"/>
    <lineage>
        <taxon>Bacteria</taxon>
        <taxon>Pseudomonadati</taxon>
        <taxon>Bacteroidota</taxon>
        <taxon>Sphingobacteriia</taxon>
        <taxon>Sphingobacteriales</taxon>
        <taxon>Sphingobacteriaceae</taxon>
        <taxon>Olivibacter</taxon>
    </lineage>
</organism>
<feature type="domain" description="HTH araC/xylS-type" evidence="4">
    <location>
        <begin position="223"/>
        <end position="321"/>
    </location>
</feature>
<dbReference type="PANTHER" id="PTHR47893:SF1">
    <property type="entry name" value="REGULATORY PROTEIN PCHR"/>
    <property type="match status" value="1"/>
</dbReference>
<keyword evidence="1" id="KW-0805">Transcription regulation</keyword>
<dbReference type="InterPro" id="IPR018060">
    <property type="entry name" value="HTH_AraC"/>
</dbReference>
<dbReference type="STRING" id="407022.SAMN05661044_02883"/>
<proteinExistence type="predicted"/>
<evidence type="ECO:0000313" key="6">
    <source>
        <dbReference type="Proteomes" id="UP000199421"/>
    </source>
</evidence>
<dbReference type="RefSeq" id="WP_093325554.1">
    <property type="nucleotide sequence ID" value="NZ_FOAF01000002.1"/>
</dbReference>
<dbReference type="Gene3D" id="1.10.10.60">
    <property type="entry name" value="Homeodomain-like"/>
    <property type="match status" value="1"/>
</dbReference>
<keyword evidence="3" id="KW-0804">Transcription</keyword>
<evidence type="ECO:0000256" key="2">
    <source>
        <dbReference type="ARBA" id="ARBA00023125"/>
    </source>
</evidence>
<dbReference type="EMBL" id="FOAF01000002">
    <property type="protein sequence ID" value="SEL56414.1"/>
    <property type="molecule type" value="Genomic_DNA"/>
</dbReference>
<dbReference type="PANTHER" id="PTHR47893">
    <property type="entry name" value="REGULATORY PROTEIN PCHR"/>
    <property type="match status" value="1"/>
</dbReference>
<dbReference type="InterPro" id="IPR018062">
    <property type="entry name" value="HTH_AraC-typ_CS"/>
</dbReference>
<dbReference type="InterPro" id="IPR009057">
    <property type="entry name" value="Homeodomain-like_sf"/>
</dbReference>
<evidence type="ECO:0000256" key="1">
    <source>
        <dbReference type="ARBA" id="ARBA00023015"/>
    </source>
</evidence>
<name>A0A1H7R927_OLID1</name>
<keyword evidence="6" id="KW-1185">Reference proteome</keyword>
<dbReference type="InterPro" id="IPR020449">
    <property type="entry name" value="Tscrpt_reg_AraC-type_HTH"/>
</dbReference>
<dbReference type="PROSITE" id="PS00041">
    <property type="entry name" value="HTH_ARAC_FAMILY_1"/>
    <property type="match status" value="1"/>
</dbReference>
<dbReference type="SMART" id="SM00342">
    <property type="entry name" value="HTH_ARAC"/>
    <property type="match status" value="1"/>
</dbReference>
<dbReference type="AlphaFoldDB" id="A0A1H7R927"/>
<sequence length="340" mass="39309">MKFQFATGEPAFIKVFIAALDSNSAECRMTIPERYGEGYMLMQQLEPGLDLLLFNMRLTNDMLVKCLPPASGKKKVIIRYSLSGPPDRNPFNRFSATGDIVPSLHIIPGNISCENFYPSGYNIIILIIEIRITFLNKVLKRHKTIELIENILSGRQPFTFESLEDNDLRLIQQLFDKRSSGPLDKVFYLSKVYELIHTVFSGMFDRESEILSRVKTIDREKIDLVRQIILTNLSTPPRLKELANRVHLSEAKMRRLFKLVHGKSLYRYYEQERMKEAAKLIRTGEYTITEVGYRMGFSNLSHFSRLFAKHIGAKPKKYEHIMAKQHSSDGQSQSINWYGN</sequence>
<dbReference type="Pfam" id="PF12833">
    <property type="entry name" value="HTH_18"/>
    <property type="match status" value="1"/>
</dbReference>
<accession>A0A1H7R927</accession>
<dbReference type="SUPFAM" id="SSF46689">
    <property type="entry name" value="Homeodomain-like"/>
    <property type="match status" value="2"/>
</dbReference>
<dbReference type="Proteomes" id="UP000199421">
    <property type="component" value="Unassembled WGS sequence"/>
</dbReference>
<evidence type="ECO:0000313" key="5">
    <source>
        <dbReference type="EMBL" id="SEL56414.1"/>
    </source>
</evidence>
<reference evidence="6" key="1">
    <citation type="submission" date="2016-10" db="EMBL/GenBank/DDBJ databases">
        <authorList>
            <person name="Varghese N."/>
            <person name="Submissions S."/>
        </authorList>
    </citation>
    <scope>NUCLEOTIDE SEQUENCE [LARGE SCALE GENOMIC DNA]</scope>
    <source>
        <strain evidence="6">DSM 18733</strain>
    </source>
</reference>
<dbReference type="InterPro" id="IPR053142">
    <property type="entry name" value="PchR_regulatory_protein"/>
</dbReference>
<protein>
    <submittedName>
        <fullName evidence="5">AraC-type DNA-binding protein</fullName>
    </submittedName>
</protein>